<proteinExistence type="predicted"/>
<dbReference type="Proteomes" id="UP001168972">
    <property type="component" value="Unassembled WGS sequence"/>
</dbReference>
<comment type="caution">
    <text evidence="1">The sequence shown here is derived from an EMBL/GenBank/DDBJ whole genome shotgun (WGS) entry which is preliminary data.</text>
</comment>
<organism evidence="1 2">
    <name type="scientific">Microctonus hyperodae</name>
    <name type="common">Parasitoid wasp</name>
    <dbReference type="NCBI Taxonomy" id="165561"/>
    <lineage>
        <taxon>Eukaryota</taxon>
        <taxon>Metazoa</taxon>
        <taxon>Ecdysozoa</taxon>
        <taxon>Arthropoda</taxon>
        <taxon>Hexapoda</taxon>
        <taxon>Insecta</taxon>
        <taxon>Pterygota</taxon>
        <taxon>Neoptera</taxon>
        <taxon>Endopterygota</taxon>
        <taxon>Hymenoptera</taxon>
        <taxon>Apocrita</taxon>
        <taxon>Ichneumonoidea</taxon>
        <taxon>Braconidae</taxon>
        <taxon>Euphorinae</taxon>
        <taxon>Microctonus</taxon>
    </lineage>
</organism>
<evidence type="ECO:0000313" key="1">
    <source>
        <dbReference type="EMBL" id="KAK0174503.1"/>
    </source>
</evidence>
<name>A0AA39KUL8_MICHY</name>
<gene>
    <name evidence="1" type="ORF">PV327_010265</name>
</gene>
<dbReference type="AlphaFoldDB" id="A0AA39KUL8"/>
<keyword evidence="2" id="KW-1185">Reference proteome</keyword>
<protein>
    <submittedName>
        <fullName evidence="1">Uncharacterized protein</fullName>
    </submittedName>
</protein>
<accession>A0AA39KUL8</accession>
<dbReference type="EMBL" id="JAQQBR010000006">
    <property type="protein sequence ID" value="KAK0174503.1"/>
    <property type="molecule type" value="Genomic_DNA"/>
</dbReference>
<reference evidence="1" key="1">
    <citation type="journal article" date="2023" name="bioRxiv">
        <title>Scaffold-level genome assemblies of two parasitoid biocontrol wasps reveal the parthenogenesis mechanism and an associated novel virus.</title>
        <authorList>
            <person name="Inwood S."/>
            <person name="Skelly J."/>
            <person name="Guhlin J."/>
            <person name="Harrop T."/>
            <person name="Goldson S."/>
            <person name="Dearden P."/>
        </authorList>
    </citation>
    <scope>NUCLEOTIDE SEQUENCE</scope>
    <source>
        <strain evidence="1">Lincoln</strain>
        <tissue evidence="1">Whole body</tissue>
    </source>
</reference>
<reference evidence="1" key="2">
    <citation type="submission" date="2023-03" db="EMBL/GenBank/DDBJ databases">
        <authorList>
            <person name="Inwood S.N."/>
            <person name="Skelly J.G."/>
            <person name="Guhlin J."/>
            <person name="Harrop T.W.R."/>
            <person name="Goldson S.G."/>
            <person name="Dearden P.K."/>
        </authorList>
    </citation>
    <scope>NUCLEOTIDE SEQUENCE</scope>
    <source>
        <strain evidence="1">Lincoln</strain>
        <tissue evidence="1">Whole body</tissue>
    </source>
</reference>
<evidence type="ECO:0000313" key="2">
    <source>
        <dbReference type="Proteomes" id="UP001168972"/>
    </source>
</evidence>
<sequence length="70" mass="8332">MLTADEQCRCYEYEYSVEFREFRPEFCHTNLHCRGSDNKYYKASIPMDGTPHGIDDKVCWDKTSQPIEVF</sequence>